<dbReference type="AlphaFoldDB" id="A0A9N7RAI7"/>
<protein>
    <submittedName>
        <fullName evidence="2">Uncharacterized protein</fullName>
    </submittedName>
</protein>
<keyword evidence="1" id="KW-0812">Transmembrane</keyword>
<name>A0A9N7RAI7_STRHE</name>
<dbReference type="OrthoDB" id="1933396at2759"/>
<gene>
    <name evidence="2" type="ORF">SHERM_17715</name>
</gene>
<keyword evidence="3" id="KW-1185">Reference proteome</keyword>
<feature type="transmembrane region" description="Helical" evidence="1">
    <location>
        <begin position="54"/>
        <end position="73"/>
    </location>
</feature>
<evidence type="ECO:0000313" key="3">
    <source>
        <dbReference type="Proteomes" id="UP001153555"/>
    </source>
</evidence>
<proteinExistence type="predicted"/>
<dbReference type="EMBL" id="CACSLK010017620">
    <property type="protein sequence ID" value="CAA0818824.1"/>
    <property type="molecule type" value="Genomic_DNA"/>
</dbReference>
<accession>A0A9N7RAI7</accession>
<reference evidence="2" key="1">
    <citation type="submission" date="2019-12" db="EMBL/GenBank/DDBJ databases">
        <authorList>
            <person name="Scholes J."/>
        </authorList>
    </citation>
    <scope>NUCLEOTIDE SEQUENCE</scope>
</reference>
<dbReference type="Proteomes" id="UP001153555">
    <property type="component" value="Unassembled WGS sequence"/>
</dbReference>
<organism evidence="2 3">
    <name type="scientific">Striga hermonthica</name>
    <name type="common">Purple witchweed</name>
    <name type="synonym">Buchnera hermonthica</name>
    <dbReference type="NCBI Taxonomy" id="68872"/>
    <lineage>
        <taxon>Eukaryota</taxon>
        <taxon>Viridiplantae</taxon>
        <taxon>Streptophyta</taxon>
        <taxon>Embryophyta</taxon>
        <taxon>Tracheophyta</taxon>
        <taxon>Spermatophyta</taxon>
        <taxon>Magnoliopsida</taxon>
        <taxon>eudicotyledons</taxon>
        <taxon>Gunneridae</taxon>
        <taxon>Pentapetalae</taxon>
        <taxon>asterids</taxon>
        <taxon>lamiids</taxon>
        <taxon>Lamiales</taxon>
        <taxon>Orobanchaceae</taxon>
        <taxon>Buchnereae</taxon>
        <taxon>Striga</taxon>
    </lineage>
</organism>
<keyword evidence="1" id="KW-0472">Membrane</keyword>
<dbReference type="PANTHER" id="PTHR37741">
    <property type="entry name" value="TRANSMEMBRANE PROTEIN"/>
    <property type="match status" value="1"/>
</dbReference>
<evidence type="ECO:0000313" key="2">
    <source>
        <dbReference type="EMBL" id="CAA0818824.1"/>
    </source>
</evidence>
<keyword evidence="1" id="KW-1133">Transmembrane helix</keyword>
<sequence>MTSSKGFPAVDDGDKDFLAGLISADCVTSKEIKDKYEEAERKEREKKDIQNLKTVFVITGIMVAVAGAIFAITRKLREK</sequence>
<dbReference type="PANTHER" id="PTHR37741:SF1">
    <property type="entry name" value="TRANSMEMBRANE PROTEIN"/>
    <property type="match status" value="1"/>
</dbReference>
<evidence type="ECO:0000256" key="1">
    <source>
        <dbReference type="SAM" id="Phobius"/>
    </source>
</evidence>
<comment type="caution">
    <text evidence="2">The sequence shown here is derived from an EMBL/GenBank/DDBJ whole genome shotgun (WGS) entry which is preliminary data.</text>
</comment>